<dbReference type="Pfam" id="PF17963">
    <property type="entry name" value="Big_9"/>
    <property type="match status" value="15"/>
</dbReference>
<dbReference type="Gene3D" id="2.60.40.3440">
    <property type="match status" value="1"/>
</dbReference>
<feature type="transmembrane region" description="Helical" evidence="1">
    <location>
        <begin position="164"/>
        <end position="183"/>
    </location>
</feature>
<evidence type="ECO:0000256" key="2">
    <source>
        <dbReference type="SAM" id="SignalP"/>
    </source>
</evidence>
<keyword evidence="2" id="KW-0732">Signal</keyword>
<feature type="chain" id="PRO_5035267758" evidence="2">
    <location>
        <begin position="25"/>
        <end position="2763"/>
    </location>
</feature>
<dbReference type="NCBIfam" id="NF012211">
    <property type="entry name" value="tand_rpt_95"/>
    <property type="match status" value="15"/>
</dbReference>
<feature type="signal peptide" evidence="2">
    <location>
        <begin position="1"/>
        <end position="24"/>
    </location>
</feature>
<keyword evidence="1" id="KW-0812">Transmembrane</keyword>
<organism evidence="3 4">
    <name type="scientific">Acanthopleuribacter pedis</name>
    <dbReference type="NCBI Taxonomy" id="442870"/>
    <lineage>
        <taxon>Bacteria</taxon>
        <taxon>Pseudomonadati</taxon>
        <taxon>Acidobacteriota</taxon>
        <taxon>Holophagae</taxon>
        <taxon>Acanthopleuribacterales</taxon>
        <taxon>Acanthopleuribacteraceae</taxon>
        <taxon>Acanthopleuribacter</taxon>
    </lineage>
</organism>
<name>A0A8J7Q0F7_9BACT</name>
<keyword evidence="4" id="KW-1185">Reference proteome</keyword>
<reference evidence="3" key="1">
    <citation type="submission" date="2021-03" db="EMBL/GenBank/DDBJ databases">
        <authorList>
            <person name="Wang G."/>
        </authorList>
    </citation>
    <scope>NUCLEOTIDE SEQUENCE</scope>
    <source>
        <strain evidence="3">KCTC 12899</strain>
    </source>
</reference>
<evidence type="ECO:0000313" key="3">
    <source>
        <dbReference type="EMBL" id="MBO1316965.1"/>
    </source>
</evidence>
<dbReference type="EMBL" id="JAFREP010000001">
    <property type="protein sequence ID" value="MBO1316965.1"/>
    <property type="molecule type" value="Genomic_DNA"/>
</dbReference>
<dbReference type="CDD" id="cd11304">
    <property type="entry name" value="Cadherin_repeat"/>
    <property type="match status" value="1"/>
</dbReference>
<evidence type="ECO:0000256" key="1">
    <source>
        <dbReference type="SAM" id="Phobius"/>
    </source>
</evidence>
<keyword evidence="1" id="KW-0472">Membrane</keyword>
<comment type="caution">
    <text evidence="3">The sequence shown here is derived from an EMBL/GenBank/DDBJ whole genome shotgun (WGS) entry which is preliminary data.</text>
</comment>
<gene>
    <name evidence="3" type="ORF">J3U88_00735</name>
</gene>
<accession>A0A8J7Q0F7</accession>
<dbReference type="SMART" id="SM00710">
    <property type="entry name" value="PbH1"/>
    <property type="match status" value="11"/>
</dbReference>
<dbReference type="RefSeq" id="WP_207856201.1">
    <property type="nucleotide sequence ID" value="NZ_JAFREP010000001.1"/>
</dbReference>
<dbReference type="InterPro" id="IPR011050">
    <property type="entry name" value="Pectin_lyase_fold/virulence"/>
</dbReference>
<dbReference type="SUPFAM" id="SSF51126">
    <property type="entry name" value="Pectin lyase-like"/>
    <property type="match status" value="1"/>
</dbReference>
<keyword evidence="1" id="KW-1133">Transmembrane helix</keyword>
<protein>
    <submittedName>
        <fullName evidence="3">Tandem-95 repeat protein</fullName>
    </submittedName>
</protein>
<dbReference type="PANTHER" id="PTHR34720:SF9">
    <property type="entry name" value="BLR4714 PROTEIN"/>
    <property type="match status" value="1"/>
</dbReference>
<dbReference type="InterPro" id="IPR006626">
    <property type="entry name" value="PbH1"/>
</dbReference>
<evidence type="ECO:0000313" key="4">
    <source>
        <dbReference type="Proteomes" id="UP000664417"/>
    </source>
</evidence>
<sequence length="2763" mass="276983">MFMRCDLRRTMLFCSLVMGFPVYSQISDRFTMVVDSDQNAATGCSYTLADGQTVNGVEQLIHLDVVRNGSALEVRNIRRQVCGGAGFGAEILLSPGGWPVGSDNGNGGADVIEGRIPLELFRGSDGLRLVLESVAGDGDYDVVSAVAPGGAQITYLFPAPIPTLGAWMILVYIVLMLVAAMVLRRRGRIGPGANLCLFMIALFLMGFAQNIFTDGQVGDWAPEALVAQDAAGDTPGGNPRADIVSFYACDAGGSFFFRFDVIDLEIFGPETTADAVTTDEETPVNVAVLANDNDGNGGAPGANLTLVGVEDAPQNGTATAEANMTITYTPAADFVGEDTFTYRVRNGQNDESVGTVTVTVNNTPDPPTPADDTATTDEDNAVTIDVLANDTDPDPNDSLSIVAVATPANGSTQITGDQRITYTPDADYNGDDTFTYTVEDGDGSQVNASVTVTVTPQNDPPQAVDDAITVTDAAVGETLDVLANDSIAPDTGETLNITEVGTPSQGGTVVIAAGGANLAYTPPNSFLGTETFTYTISDGNGESDQATVTITVVPDNNPPVVNDDTVALAEDSTDNAIDVLANDTTAPDVGETLTIESVGTPNQGGAVSINAGTSLVYTPLTNFAGTETFTYTANDGNGLTATATVTVNVANSADPPVALDDTATLDEDADVLVDVLANDSDPDPGDTLTITLVGTPANGAAVLESGQIRYTPNADYNGGDSFTYTIEDADNQSVSATVTVTVNPLNDPPSAVDDSFQVTDAAVAEPLTPLTNDSFAPDSGETLTITAVSAASQGGTVTIIDGGTRVAYTPPAAFLGDETFTYDIADGNGGTDQATVTVTVVPDNNPPVVNDDAFTVAEDSSNNSLDVLANDTTAPDVGETLAIESVGVTDNGGTVVINGGTSLTYTPAADFFGAETFTYTANDGNGSRATATVTVTVTGSNDDPTAVNDTATVAEDSTNTAISVLANDLIAPDTGETLSITAVGVPDNGGAAVISGTDINYTPLADFFGTETFTYTIGDGNGGTATGTVTVTVTPLNDDPTAADDAFNATEDDTVATLPVLTNDSFAPDTGETLTVTAVGVADNGGTAVVTAGGTGVDYTPAADFFGTETFTYTIGDGNGGSATATVTVTIAAGNDDPTANDDSFNATEDDPVATLAVLTNDSFAPDTGETLTVTAVGATNNGGTAVPAAGGNGVDYTPAADFFGTETFTYTIGDGNGGSATATVTVTVAAANDDPTAVDDAATVAEDSSNNAVSVLTNDSFAPDTGETLTITAVGAPNQGGAAVIAGGGTSITYTPVADFAGTETFTYTIGDGNGGTATATVTMTVTNSNDDPTAVDDAATVAEDSTNNAVTVLTNDSFAPDTGETLTITAVGVPDQGGAAVIAGGGTSITYTPVADFFGTETFTYTIDDGNGGNDTATVTMTVTGSNDPPTATDDTGTVLEDSTNTVVSVLTNDSFAPDVGETLTISAVGVPNQGGAAVISGGGTTVTYTPLANFFGTETFTYTIGDGNGGGDTATVTMTVTGTNDPPTANDDTFAADEDDPTATLSVLANDSFAPDVGETLTVSAVGATDNGGTATITAGGVGVDYTPAPGFSGTETFTYTVSDGNGGNDNATVTVNVAAGNSPPVADDETYNVIGNTLLHVNSAGLIGNPAAGAAVYDSAIDHLLVGDTDPDLDTLTVTAGTFATTNGGSITLATDGSFSYRPPAGFTTDSYTYTVNDGNGASDTGTITFNMSEMIWYFDDSFGGVSDGTSSAPFNSLQDLTAAPFADNHIVFIHEGTSTTPGNEWDGAWTLRNGMRLIGESRALEVSHPDAVGDLTLLAAGTHPVLTNAAGDILTITDAAGVVVEGLDLRNAGDNALAITAAAAATGVTVRNNLFSGHTNEGVLIRNNHTGDLTATFDSNTLSSAGNAFDAALTSTGNIILQMDNHADVTATAGSAIVLNGSGGAGSLFVTSFSGNSISGDTAGAGLNANTVVFDTDTALPLAQVNLGTFAVGSGANEVGGTAVSLTAVDGSLAFDNLNLYGTAGGLVSSTTSTFDTNAGGLRLQTTAAVFQATTGPALTLTASTAQLGVTTINSVNSTSTGISLTGVEGTLTTTGDATVSGSTSHGFQISNASVAVTLNRLDIDNVGGSGLFFDGWSGIVTINSNGAGSDISNTTGTAVDLNNGSANLTYAGSVANTSGLVVEQTAQQSGTVSLTGTVTSNGGGQGVSAANNVGGELAFSGSVTLNTAANVALSLSNNTGTTRFTGNLDIDTTTALGVSGSSGGTLHIHTGVNTLDTTNGQSLSLTNTTIGGNGTTEGLVWLSINSNGGTTGISCNNTGTGRFVVTGTGSTDGSGGTIQNKTARGAEFINASNISLSNIDFANTATTDGAAANCTSTDTGNTGCNAAVHLETVTTAVLDNISTNGGQTGVNGNAVANFTLSNSTVQNHGNGVNEHGVRLINVTGTSALTNSNISSNNRFNVFIINNGTSVLNSLAVTGCTINSATNESGFKYEGNGSAQGTLTFSGNTMSNNSSSAILFDSTDSAVSGITLGTTTATGNATFLQISADDAAQVTYDVNGNTGVSSTNQAFVVGSPNTATTATLTGQIRNNSFIITAPTTDGMRVLAEGGLTHVTAITNNSLTYTGLFSALLVRVSDGSGSLSATITGNNIQTTNNFGLETIDITSGAAATDAGTMCVEVSGNTTSHSGGFADIYLRQRFSTVFQIEGLGASGVTNGATVEAYLAGQNPASNLVEVRTSGSGTVVDYDDPGAGGCASP</sequence>
<dbReference type="Proteomes" id="UP000664417">
    <property type="component" value="Unassembled WGS sequence"/>
</dbReference>
<feature type="transmembrane region" description="Helical" evidence="1">
    <location>
        <begin position="195"/>
        <end position="212"/>
    </location>
</feature>
<proteinExistence type="predicted"/>
<dbReference type="Gene3D" id="2.60.40.2810">
    <property type="match status" value="14"/>
</dbReference>
<dbReference type="PANTHER" id="PTHR34720">
    <property type="entry name" value="MICROCYSTIN DEPENDENT PROTEIN"/>
    <property type="match status" value="1"/>
</dbReference>